<dbReference type="NCBIfam" id="NF040713">
    <property type="entry name" value="ZapE"/>
    <property type="match status" value="1"/>
</dbReference>
<dbReference type="GO" id="GO:0005524">
    <property type="term" value="F:ATP binding"/>
    <property type="evidence" value="ECO:0007669"/>
    <property type="project" value="UniProtKB-KW"/>
</dbReference>
<dbReference type="RefSeq" id="WP_089657339.1">
    <property type="nucleotide sequence ID" value="NZ_FNGH01000003.1"/>
</dbReference>
<proteinExistence type="predicted"/>
<name>A0A1G9I3D2_9GAMM</name>
<keyword evidence="4" id="KW-1185">Reference proteome</keyword>
<evidence type="ECO:0000256" key="1">
    <source>
        <dbReference type="ARBA" id="ARBA00022741"/>
    </source>
</evidence>
<keyword evidence="3" id="KW-0132">Cell division</keyword>
<evidence type="ECO:0000256" key="2">
    <source>
        <dbReference type="ARBA" id="ARBA00022840"/>
    </source>
</evidence>
<gene>
    <name evidence="3" type="ORF">SAMN05192555_10348</name>
</gene>
<keyword evidence="1" id="KW-0547">Nucleotide-binding</keyword>
<dbReference type="Gene3D" id="3.40.50.300">
    <property type="entry name" value="P-loop containing nucleotide triphosphate hydrolases"/>
    <property type="match status" value="1"/>
</dbReference>
<sequence length="378" mass="42111">MPQRLSPRQAYDDALVRLDFAADAAQAHAADVLEACYRALHDDGSRPQGVYLWGPVGRGKTWLMDRFHDSLAVPARRQHFHHFMRWVHRRQFQLSGTPDPLTVMARELGDEVAVLCLDELFVSDIADAMLLGRLMQVMFEQGVVLVTTSNQPPDQLYAEGYNRERFLPAIDAIQRHLQVLAMDGGCDHREHPGRAAPRYWVRAPQRLAQAFDELSDGQSRSSDPLDMGGRSIHVEGRCDAVLWCRYAQLCEQPLGALDFIGLCDRFQHILVGEVPALGGDAGAPLEEARIEDLGPDTGGGGARRGFSQQDDGARRFIALVDECYDRGVPLYIEAQVPIDALYAQGELSFAFRRVVSRLKEMQLARFGASATQRSEAQA</sequence>
<dbReference type="GO" id="GO:0032153">
    <property type="term" value="C:cell division site"/>
    <property type="evidence" value="ECO:0007669"/>
    <property type="project" value="TreeGrafter"/>
</dbReference>
<dbReference type="Pfam" id="PF03969">
    <property type="entry name" value="AFG1_ATPase"/>
    <property type="match status" value="2"/>
</dbReference>
<evidence type="ECO:0000313" key="4">
    <source>
        <dbReference type="Proteomes" id="UP000199107"/>
    </source>
</evidence>
<dbReference type="Proteomes" id="UP000199107">
    <property type="component" value="Unassembled WGS sequence"/>
</dbReference>
<keyword evidence="3" id="KW-0131">Cell cycle</keyword>
<keyword evidence="2" id="KW-0067">ATP-binding</keyword>
<dbReference type="PANTHER" id="PTHR12169:SF6">
    <property type="entry name" value="AFG1-LIKE ATPASE"/>
    <property type="match status" value="1"/>
</dbReference>
<dbReference type="PANTHER" id="PTHR12169">
    <property type="entry name" value="ATPASE N2B"/>
    <property type="match status" value="1"/>
</dbReference>
<protein>
    <submittedName>
        <fullName evidence="3">Cell division protein ZapE</fullName>
    </submittedName>
</protein>
<dbReference type="GO" id="GO:0016887">
    <property type="term" value="F:ATP hydrolysis activity"/>
    <property type="evidence" value="ECO:0007669"/>
    <property type="project" value="InterPro"/>
</dbReference>
<dbReference type="STRING" id="48727.SAMN05192555_10348"/>
<dbReference type="AlphaFoldDB" id="A0A1G9I3D2"/>
<dbReference type="GO" id="GO:0005737">
    <property type="term" value="C:cytoplasm"/>
    <property type="evidence" value="ECO:0007669"/>
    <property type="project" value="TreeGrafter"/>
</dbReference>
<reference evidence="4" key="1">
    <citation type="submission" date="2016-10" db="EMBL/GenBank/DDBJ databases">
        <authorList>
            <person name="Varghese N."/>
            <person name="Submissions S."/>
        </authorList>
    </citation>
    <scope>NUCLEOTIDE SEQUENCE [LARGE SCALE GENOMIC DNA]</scope>
    <source>
        <strain evidence="4">AAP</strain>
    </source>
</reference>
<accession>A0A1G9I3D2</accession>
<dbReference type="InterPro" id="IPR005654">
    <property type="entry name" value="ATPase_AFG1-like"/>
</dbReference>
<dbReference type="EMBL" id="FNGH01000003">
    <property type="protein sequence ID" value="SDL19333.1"/>
    <property type="molecule type" value="Genomic_DNA"/>
</dbReference>
<dbReference type="SUPFAM" id="SSF52540">
    <property type="entry name" value="P-loop containing nucleoside triphosphate hydrolases"/>
    <property type="match status" value="1"/>
</dbReference>
<evidence type="ECO:0000313" key="3">
    <source>
        <dbReference type="EMBL" id="SDL19333.1"/>
    </source>
</evidence>
<dbReference type="OrthoDB" id="9774491at2"/>
<dbReference type="GO" id="GO:0051301">
    <property type="term" value="P:cell division"/>
    <property type="evidence" value="ECO:0007669"/>
    <property type="project" value="UniProtKB-KW"/>
</dbReference>
<dbReference type="InterPro" id="IPR027417">
    <property type="entry name" value="P-loop_NTPase"/>
</dbReference>
<organism evidence="3 4">
    <name type="scientific">Franzmannia pantelleriensis</name>
    <dbReference type="NCBI Taxonomy" id="48727"/>
    <lineage>
        <taxon>Bacteria</taxon>
        <taxon>Pseudomonadati</taxon>
        <taxon>Pseudomonadota</taxon>
        <taxon>Gammaproteobacteria</taxon>
        <taxon>Oceanospirillales</taxon>
        <taxon>Halomonadaceae</taxon>
        <taxon>Franzmannia</taxon>
    </lineage>
</organism>